<dbReference type="Proteomes" id="UP001224926">
    <property type="component" value="Chromosome"/>
</dbReference>
<keyword evidence="1" id="KW-1133">Transmembrane helix</keyword>
<evidence type="ECO:0000313" key="3">
    <source>
        <dbReference type="Proteomes" id="UP001224926"/>
    </source>
</evidence>
<protein>
    <submittedName>
        <fullName evidence="2">Uncharacterized protein</fullName>
    </submittedName>
</protein>
<dbReference type="RefSeq" id="WP_136396904.1">
    <property type="nucleotide sequence ID" value="NZ_CP101873.1"/>
</dbReference>
<sequence>MKRSTIPAAVFAVLLVTSLGAIGVGNAQSNSTNTISDSAQEDWSMTTPQGNVVNTSSGYEVGRTSDSYNTSQILNNTAESGRLAVNSGSVVDSDRTDVKHHRFYGYKGLTAYYSGPMDRTAVTVHNGELMHLITRYNSPDLIYDENGDEIASIHGPFGSNNYDTGGLVDVSGSGLGDLMTGYWGPSDDFVLIRDGSTPEVKYVDFGFGTEELGITKSPRGDDRYFIMDSTASDYDSGTTNILEVEIDGIYESAGNIEAEILRDYDVGTLYNHRGLGYREGSDTFITYDEDDREYVEFDQSGNIIETRPVSYGNDYGVGAIGANVDGRYRYVFPNGYARYDSYDKTQSTTAEWTSEPIEFDRPNGTVSGTVDVAGDVYDKYEFQVQTRTGSGSWQTHDSFDIPDGKSDSKELTFNTELNGSGEVSLRVQFRPSGEVRLADNGNAPQITDISLDHEHYDSNETVRAHDQFDPEQGLDFSEARALDELVVEGTNTTGASITAEFVNQQDEVVCTVPDVVNSRVDLRNECAINFTEYKNQHLFLDFEFISESGTDTLESWELTYEESTKDVEITDWKVTGGYNSDTPRDIEQTQFRSAIDSTDRFQITGVEGNDITSNVDDVRWYVNGDEVEHYTDVPVGDIPPLEQTWNESGRHTVTAEVFHGGHGTDTQSWEVSVYDILIGGQDSFSESPGGTIHVTQQFQVFEIDDAEIEYELEYDEDIVRKVSGPDNGTVDSGMSKSWEFQVVAEDYTGEPITITATHDDVRVEKSISISTATSGGAVGSIGADFTDSVVANTWLEWPLGGFVDLGQGTYIQTQTILTGGLVSVIWLHHFGTIALPVGDWTLRQLQTRTKVGLSAIIGVAGVGFVLPWIGLVSVLTGLGWYFWDSIAARFQEVISPV</sequence>
<dbReference type="EMBL" id="CP101873">
    <property type="protein sequence ID" value="WMT07244.1"/>
    <property type="molecule type" value="Genomic_DNA"/>
</dbReference>
<feature type="transmembrane region" description="Helical" evidence="1">
    <location>
        <begin position="816"/>
        <end position="835"/>
    </location>
</feature>
<dbReference type="AlphaFoldDB" id="A0AAF0PB27"/>
<dbReference type="GeneID" id="39864331"/>
<keyword evidence="1" id="KW-0472">Membrane</keyword>
<evidence type="ECO:0000256" key="1">
    <source>
        <dbReference type="SAM" id="Phobius"/>
    </source>
</evidence>
<name>A0AAF0PB27_9EURY</name>
<organism evidence="2 3">
    <name type="scientific">Natrinema thermotolerans</name>
    <dbReference type="NCBI Taxonomy" id="121872"/>
    <lineage>
        <taxon>Archaea</taxon>
        <taxon>Methanobacteriati</taxon>
        <taxon>Methanobacteriota</taxon>
        <taxon>Stenosarchaea group</taxon>
        <taxon>Halobacteria</taxon>
        <taxon>Halobacteriales</taxon>
        <taxon>Natrialbaceae</taxon>
        <taxon>Natrinema</taxon>
    </lineage>
</organism>
<keyword evidence="3" id="KW-1185">Reference proteome</keyword>
<evidence type="ECO:0000313" key="2">
    <source>
        <dbReference type="EMBL" id="WMT07244.1"/>
    </source>
</evidence>
<gene>
    <name evidence="2" type="ORF">NP511_17875</name>
</gene>
<accession>A0AAF0PB27</accession>
<feature type="transmembrane region" description="Helical" evidence="1">
    <location>
        <begin position="856"/>
        <end position="883"/>
    </location>
</feature>
<proteinExistence type="predicted"/>
<keyword evidence="1" id="KW-0812">Transmembrane</keyword>
<reference evidence="2 3" key="1">
    <citation type="submission" date="2022-07" db="EMBL/GenBank/DDBJ databases">
        <title>Two temperate virus in Haloterrigena jeotgali A29.</title>
        <authorList>
            <person name="Deng X."/>
        </authorList>
    </citation>
    <scope>NUCLEOTIDE SEQUENCE [LARGE SCALE GENOMIC DNA]</scope>
    <source>
        <strain evidence="2 3">A29</strain>
    </source>
</reference>